<evidence type="ECO:0000313" key="3">
    <source>
        <dbReference type="Proteomes" id="UP000886998"/>
    </source>
</evidence>
<dbReference type="GO" id="GO:0045944">
    <property type="term" value="P:positive regulation of transcription by RNA polymerase II"/>
    <property type="evidence" value="ECO:0007669"/>
    <property type="project" value="TreeGrafter"/>
</dbReference>
<feature type="region of interest" description="Disordered" evidence="1">
    <location>
        <begin position="33"/>
        <end position="59"/>
    </location>
</feature>
<organism evidence="2 3">
    <name type="scientific">Trichonephila inaurata madagascariensis</name>
    <dbReference type="NCBI Taxonomy" id="2747483"/>
    <lineage>
        <taxon>Eukaryota</taxon>
        <taxon>Metazoa</taxon>
        <taxon>Ecdysozoa</taxon>
        <taxon>Arthropoda</taxon>
        <taxon>Chelicerata</taxon>
        <taxon>Arachnida</taxon>
        <taxon>Araneae</taxon>
        <taxon>Araneomorphae</taxon>
        <taxon>Entelegynae</taxon>
        <taxon>Araneoidea</taxon>
        <taxon>Nephilidae</taxon>
        <taxon>Trichonephila</taxon>
        <taxon>Trichonephila inaurata</taxon>
    </lineage>
</organism>
<dbReference type="Proteomes" id="UP000886998">
    <property type="component" value="Unassembled WGS sequence"/>
</dbReference>
<dbReference type="InterPro" id="IPR026124">
    <property type="entry name" value="Sperm-assoc_Ag8"/>
</dbReference>
<evidence type="ECO:0000256" key="1">
    <source>
        <dbReference type="SAM" id="MobiDB-lite"/>
    </source>
</evidence>
<proteinExistence type="predicted"/>
<keyword evidence="3" id="KW-1185">Reference proteome</keyword>
<dbReference type="GO" id="GO:0005737">
    <property type="term" value="C:cytoplasm"/>
    <property type="evidence" value="ECO:0007669"/>
    <property type="project" value="TreeGrafter"/>
</dbReference>
<dbReference type="OrthoDB" id="2120499at2759"/>
<name>A0A8X6JDV9_9ARAC</name>
<dbReference type="GO" id="GO:0008017">
    <property type="term" value="F:microtubule binding"/>
    <property type="evidence" value="ECO:0007669"/>
    <property type="project" value="InterPro"/>
</dbReference>
<dbReference type="PANTHER" id="PTHR15510">
    <property type="entry name" value="SPERM-ASSOCIATED ANTIGEN 8"/>
    <property type="match status" value="1"/>
</dbReference>
<dbReference type="PANTHER" id="PTHR15510:SF5">
    <property type="entry name" value="SPERM-ASSOCIATED ANTIGEN 8"/>
    <property type="match status" value="1"/>
</dbReference>
<dbReference type="AlphaFoldDB" id="A0A8X6JDV9"/>
<comment type="caution">
    <text evidence="2">The sequence shown here is derived from an EMBL/GenBank/DDBJ whole genome shotgun (WGS) entry which is preliminary data.</text>
</comment>
<accession>A0A8X6JDV9</accession>
<reference evidence="2" key="1">
    <citation type="submission" date="2020-08" db="EMBL/GenBank/DDBJ databases">
        <title>Multicomponent nature underlies the extraordinary mechanical properties of spider dragline silk.</title>
        <authorList>
            <person name="Kono N."/>
            <person name="Nakamura H."/>
            <person name="Mori M."/>
            <person name="Yoshida Y."/>
            <person name="Ohtoshi R."/>
            <person name="Malay A.D."/>
            <person name="Moran D.A.P."/>
            <person name="Tomita M."/>
            <person name="Numata K."/>
            <person name="Arakawa K."/>
        </authorList>
    </citation>
    <scope>NUCLEOTIDE SEQUENCE</scope>
</reference>
<dbReference type="EMBL" id="BMAV01027774">
    <property type="protein sequence ID" value="GFS62138.1"/>
    <property type="molecule type" value="Genomic_DNA"/>
</dbReference>
<protein>
    <submittedName>
        <fullName evidence="2">Uncharacterized protein</fullName>
    </submittedName>
</protein>
<dbReference type="GO" id="GO:0005634">
    <property type="term" value="C:nucleus"/>
    <property type="evidence" value="ECO:0007669"/>
    <property type="project" value="TreeGrafter"/>
</dbReference>
<gene>
    <name evidence="2" type="primary">AVEN_10648_1</name>
    <name evidence="2" type="ORF">TNIN_180171</name>
</gene>
<evidence type="ECO:0000313" key="2">
    <source>
        <dbReference type="EMBL" id="GFS62138.1"/>
    </source>
</evidence>
<dbReference type="Pfam" id="PF22584">
    <property type="entry name" value="CFAP143"/>
    <property type="match status" value="1"/>
</dbReference>
<sequence length="164" mass="18765">MARRISDTNVAYKLRRGQKDLITAIELVSKEAMKSTLQSTHRAEFTTPPRPPPPSRGKRRALMERYLYEKISSDIANYEFRPRSPPKYISTTHDDFDVPGFDPDASLQPKFEHSLYSDQAITFWSENKGRVPGVSVPDNPTGNFNYSARFSKPVSARWDNDPEI</sequence>